<reference evidence="3 4" key="1">
    <citation type="submission" date="2023-06" db="EMBL/GenBank/DDBJ databases">
        <title>Microbacterium sp. nov., isolated from a waste landfill.</title>
        <authorList>
            <person name="Wen W."/>
        </authorList>
    </citation>
    <scope>NUCLEOTIDE SEQUENCE [LARGE SCALE GENOMIC DNA]</scope>
    <source>
        <strain evidence="3 4">ASV49</strain>
    </source>
</reference>
<dbReference type="SUPFAM" id="SSF55961">
    <property type="entry name" value="Bet v1-like"/>
    <property type="match status" value="1"/>
</dbReference>
<dbReference type="CDD" id="cd07814">
    <property type="entry name" value="SRPBCC_CalC_Aha1-like"/>
    <property type="match status" value="1"/>
</dbReference>
<comment type="caution">
    <text evidence="3">The sequence shown here is derived from an EMBL/GenBank/DDBJ whole genome shotgun (WGS) entry which is preliminary data.</text>
</comment>
<dbReference type="Proteomes" id="UP001235064">
    <property type="component" value="Unassembled WGS sequence"/>
</dbReference>
<evidence type="ECO:0000256" key="1">
    <source>
        <dbReference type="ARBA" id="ARBA00006817"/>
    </source>
</evidence>
<dbReference type="RefSeq" id="WP_286289397.1">
    <property type="nucleotide sequence ID" value="NZ_JASXSZ010000004.1"/>
</dbReference>
<organism evidence="3 4">
    <name type="scientific">Microbacterium candidum</name>
    <dbReference type="NCBI Taxonomy" id="3041922"/>
    <lineage>
        <taxon>Bacteria</taxon>
        <taxon>Bacillati</taxon>
        <taxon>Actinomycetota</taxon>
        <taxon>Actinomycetes</taxon>
        <taxon>Micrococcales</taxon>
        <taxon>Microbacteriaceae</taxon>
        <taxon>Microbacterium</taxon>
    </lineage>
</organism>
<accession>A0ABT7N1A5</accession>
<dbReference type="InterPro" id="IPR013538">
    <property type="entry name" value="ASHA1/2-like_C"/>
</dbReference>
<evidence type="ECO:0000259" key="2">
    <source>
        <dbReference type="Pfam" id="PF08327"/>
    </source>
</evidence>
<proteinExistence type="inferred from homology"/>
<keyword evidence="4" id="KW-1185">Reference proteome</keyword>
<sequence length="145" mass="16298">MFNTLFTANVERSFALDIETMWELWTDPQHLGAWHRPSLEFGPTIATVDLRPGGTYRLEMLDPEGQVQAVGGTYLDIDRPHRLVFTWRWDGSDNDTRVEVRFADADGSTTVTIVHTDFVAQAEADMHAAGWAGCLETLAALYRTP</sequence>
<dbReference type="Pfam" id="PF08327">
    <property type="entry name" value="AHSA1"/>
    <property type="match status" value="1"/>
</dbReference>
<protein>
    <submittedName>
        <fullName evidence="3">SRPBCC domain-containing protein</fullName>
    </submittedName>
</protein>
<dbReference type="Gene3D" id="3.30.530.20">
    <property type="match status" value="1"/>
</dbReference>
<name>A0ABT7N1A5_9MICO</name>
<feature type="domain" description="Activator of Hsp90 ATPase homologue 1/2-like C-terminal" evidence="2">
    <location>
        <begin position="17"/>
        <end position="141"/>
    </location>
</feature>
<dbReference type="InterPro" id="IPR023393">
    <property type="entry name" value="START-like_dom_sf"/>
</dbReference>
<gene>
    <name evidence="3" type="ORF">QSV35_13975</name>
</gene>
<dbReference type="EMBL" id="JASXSZ010000004">
    <property type="protein sequence ID" value="MDL9980446.1"/>
    <property type="molecule type" value="Genomic_DNA"/>
</dbReference>
<evidence type="ECO:0000313" key="3">
    <source>
        <dbReference type="EMBL" id="MDL9980446.1"/>
    </source>
</evidence>
<evidence type="ECO:0000313" key="4">
    <source>
        <dbReference type="Proteomes" id="UP001235064"/>
    </source>
</evidence>
<comment type="similarity">
    <text evidence="1">Belongs to the AHA1 family.</text>
</comment>